<name>A0ABU3N6Q5_9SPHN</name>
<evidence type="ECO:0000313" key="13">
    <source>
        <dbReference type="EMBL" id="MDT8760213.1"/>
    </source>
</evidence>
<keyword evidence="3 8" id="KW-1134">Transmembrane beta strand</keyword>
<accession>A0ABU3N6Q5</accession>
<gene>
    <name evidence="13" type="ORF">MZO42_16045</name>
</gene>
<dbReference type="Gene3D" id="2.40.170.20">
    <property type="entry name" value="TonB-dependent receptor, beta-barrel domain"/>
    <property type="match status" value="1"/>
</dbReference>
<comment type="similarity">
    <text evidence="8 9">Belongs to the TonB-dependent receptor family.</text>
</comment>
<keyword evidence="2 8" id="KW-0813">Transport</keyword>
<feature type="domain" description="TonB-dependent receptor plug" evidence="12">
    <location>
        <begin position="86"/>
        <end position="194"/>
    </location>
</feature>
<dbReference type="InterPro" id="IPR000531">
    <property type="entry name" value="Beta-barrel_TonB"/>
</dbReference>
<keyword evidence="6 8" id="KW-0472">Membrane</keyword>
<evidence type="ECO:0000256" key="6">
    <source>
        <dbReference type="ARBA" id="ARBA00023136"/>
    </source>
</evidence>
<dbReference type="Pfam" id="PF07715">
    <property type="entry name" value="Plug"/>
    <property type="match status" value="1"/>
</dbReference>
<evidence type="ECO:0000256" key="7">
    <source>
        <dbReference type="ARBA" id="ARBA00023237"/>
    </source>
</evidence>
<evidence type="ECO:0000256" key="2">
    <source>
        <dbReference type="ARBA" id="ARBA00022448"/>
    </source>
</evidence>
<sequence length="974" mass="104672">MGAAVLSLRTRVVVKPFHATTLFAVLAGMPMLLVPGHASAQAAPGVAAEAPAETAETPQEEPAGEDASDSEPPIVVTGTRISGFTAPTPVTTLGAEELETKAVSTVSELLDDVPQLRINQNIGKSSEPVGGSNADLRGLGTQRTLVLLDGRRVAPTDPAGTIDTNIVPTALISNIEIVTGGASAAYGSDAVAGVVNFVLDKKFVGFKLDASYGQTKYDDHHRPSVSAAWGTSLFDDRLHVTVAGDYLRNDGQTSQASRPWGNDQTALLTNPAYTPTNGQPRLLIADNSRFTQMTAGGVLVGGTAAQRATASALAQRLGFAAGTGVQFDARGNPIPFTYGTNIGGTFMTGGDGASVEDDGNIMPEIERYTGYGSVRFDVAPDISLFVDALYSQVDTLSDLTPNPDNGGITIRNDNAFLAGTLRTAMAGAGLTSFVMGRMNYEDGYSIFDSSTKARRVTFGVEGRFGRWSWDVSGQIGRNSYFQRSDNNRINARWTLGLDSVINPATGQPICRALLNNPNPTAAQDPYRDLRDCQPINPFGTGAISERAVDYYTGSSYLRSHLEQDVFAANLSGSPFATWAGDVKVAVGAEYRREQTIQTADPDSALRRWRSVNAQPFTGEYNVKEAYAEVVIPLARGSRFADNLDVNGAVRYTDYSTSGGVVTWKVGVNYSPFPDLRFRGTLSRDIRAPNNYELFSRGNQVINAIIDPRTNVSRQTVQITSGNPDLEPEKADTLTAGVIYQPSWLPGLRASVDYYSIKINQAISTIAPQSIVDFCNAGRTEFCAGVIRDPVTQILTQVNVIPFNADSLKTSGVDVELQYRFDLLGGSVKLRGLANYVSELSTTSNGVTNDYVGLAGISPPPAGVPEWRVNLDADYAIGDFKFGVGYRYIDGGKFDTRFNLTTLDLADNHVAGRGYVDLSASYRMSREFELYGRVENLFNVYPPTTPNGITQPTVANGTFFDRRGTFFVVGGRLRL</sequence>
<keyword evidence="5 9" id="KW-0798">TonB box</keyword>
<dbReference type="PROSITE" id="PS52016">
    <property type="entry name" value="TONB_DEPENDENT_REC_3"/>
    <property type="match status" value="1"/>
</dbReference>
<evidence type="ECO:0000256" key="9">
    <source>
        <dbReference type="RuleBase" id="RU003357"/>
    </source>
</evidence>
<evidence type="ECO:0000259" key="11">
    <source>
        <dbReference type="Pfam" id="PF00593"/>
    </source>
</evidence>
<dbReference type="InterPro" id="IPR039426">
    <property type="entry name" value="TonB-dep_rcpt-like"/>
</dbReference>
<dbReference type="Gene3D" id="2.170.130.10">
    <property type="entry name" value="TonB-dependent receptor, plug domain"/>
    <property type="match status" value="1"/>
</dbReference>
<reference evidence="13" key="1">
    <citation type="submission" date="2022-04" db="EMBL/GenBank/DDBJ databases">
        <title>Tomato heritable bacteria conferring resistance against bacterial wilt.</title>
        <authorList>
            <person name="Yin J."/>
        </authorList>
    </citation>
    <scope>NUCLEOTIDE SEQUENCE</scope>
    <source>
        <strain evidence="13">Cra20</strain>
    </source>
</reference>
<evidence type="ECO:0000256" key="3">
    <source>
        <dbReference type="ARBA" id="ARBA00022452"/>
    </source>
</evidence>
<dbReference type="Pfam" id="PF00593">
    <property type="entry name" value="TonB_dep_Rec_b-barrel"/>
    <property type="match status" value="1"/>
</dbReference>
<dbReference type="InterPro" id="IPR012910">
    <property type="entry name" value="Plug_dom"/>
</dbReference>
<organism evidence="13">
    <name type="scientific">Sphingomonas psychrotolerans</name>
    <dbReference type="NCBI Taxonomy" id="1327635"/>
    <lineage>
        <taxon>Bacteria</taxon>
        <taxon>Pseudomonadati</taxon>
        <taxon>Pseudomonadota</taxon>
        <taxon>Alphaproteobacteria</taxon>
        <taxon>Sphingomonadales</taxon>
        <taxon>Sphingomonadaceae</taxon>
        <taxon>Sphingomonas</taxon>
    </lineage>
</organism>
<keyword evidence="13" id="KW-0675">Receptor</keyword>
<dbReference type="CDD" id="cd01347">
    <property type="entry name" value="ligand_gated_channel"/>
    <property type="match status" value="1"/>
</dbReference>
<protein>
    <submittedName>
        <fullName evidence="13">TonB-dependent receptor</fullName>
    </submittedName>
</protein>
<dbReference type="InterPro" id="IPR037066">
    <property type="entry name" value="Plug_dom_sf"/>
</dbReference>
<feature type="domain" description="TonB-dependent receptor-like beta-barrel" evidence="11">
    <location>
        <begin position="448"/>
        <end position="936"/>
    </location>
</feature>
<feature type="region of interest" description="Disordered" evidence="10">
    <location>
        <begin position="44"/>
        <end position="74"/>
    </location>
</feature>
<keyword evidence="7 8" id="KW-0998">Cell outer membrane</keyword>
<evidence type="ECO:0000256" key="8">
    <source>
        <dbReference type="PROSITE-ProRule" id="PRU01360"/>
    </source>
</evidence>
<dbReference type="SUPFAM" id="SSF56935">
    <property type="entry name" value="Porins"/>
    <property type="match status" value="1"/>
</dbReference>
<dbReference type="PANTHER" id="PTHR47234:SF3">
    <property type="entry name" value="SECRETIN_TONB SHORT N-TERMINAL DOMAIN-CONTAINING PROTEIN"/>
    <property type="match status" value="1"/>
</dbReference>
<keyword evidence="4 8" id="KW-0812">Transmembrane</keyword>
<evidence type="ECO:0000256" key="5">
    <source>
        <dbReference type="ARBA" id="ARBA00023077"/>
    </source>
</evidence>
<comment type="subcellular location">
    <subcellularLocation>
        <location evidence="1 8">Cell outer membrane</location>
        <topology evidence="1 8">Multi-pass membrane protein</topology>
    </subcellularLocation>
</comment>
<comment type="caution">
    <text evidence="13">The sequence shown here is derived from an EMBL/GenBank/DDBJ whole genome shotgun (WGS) entry which is preliminary data.</text>
</comment>
<proteinExistence type="inferred from homology"/>
<evidence type="ECO:0000256" key="4">
    <source>
        <dbReference type="ARBA" id="ARBA00022692"/>
    </source>
</evidence>
<dbReference type="EMBL" id="JALMLT010000004">
    <property type="protein sequence ID" value="MDT8760213.1"/>
    <property type="molecule type" value="Genomic_DNA"/>
</dbReference>
<dbReference type="PANTHER" id="PTHR47234">
    <property type="match status" value="1"/>
</dbReference>
<feature type="compositionally biased region" description="Acidic residues" evidence="10">
    <location>
        <begin position="58"/>
        <end position="69"/>
    </location>
</feature>
<dbReference type="InterPro" id="IPR036942">
    <property type="entry name" value="Beta-barrel_TonB_sf"/>
</dbReference>
<evidence type="ECO:0000256" key="10">
    <source>
        <dbReference type="SAM" id="MobiDB-lite"/>
    </source>
</evidence>
<evidence type="ECO:0000259" key="12">
    <source>
        <dbReference type="Pfam" id="PF07715"/>
    </source>
</evidence>
<evidence type="ECO:0000256" key="1">
    <source>
        <dbReference type="ARBA" id="ARBA00004571"/>
    </source>
</evidence>
<feature type="compositionally biased region" description="Low complexity" evidence="10">
    <location>
        <begin position="44"/>
        <end position="57"/>
    </location>
</feature>